<keyword evidence="1" id="KW-0472">Membrane</keyword>
<evidence type="ECO:0000313" key="2">
    <source>
        <dbReference type="EMBL" id="AUX43830.1"/>
    </source>
</evidence>
<reference evidence="2 3" key="1">
    <citation type="submission" date="2015-09" db="EMBL/GenBank/DDBJ databases">
        <title>Sorangium comparison.</title>
        <authorList>
            <person name="Zaburannyi N."/>
            <person name="Bunk B."/>
            <person name="Overmann J."/>
            <person name="Mueller R."/>
        </authorList>
    </citation>
    <scope>NUCLEOTIDE SEQUENCE [LARGE SCALE GENOMIC DNA]</scope>
    <source>
        <strain evidence="2 3">So ce26</strain>
    </source>
</reference>
<organism evidence="2 3">
    <name type="scientific">Sorangium cellulosum</name>
    <name type="common">Polyangium cellulosum</name>
    <dbReference type="NCBI Taxonomy" id="56"/>
    <lineage>
        <taxon>Bacteria</taxon>
        <taxon>Pseudomonadati</taxon>
        <taxon>Myxococcota</taxon>
        <taxon>Polyangia</taxon>
        <taxon>Polyangiales</taxon>
        <taxon>Polyangiaceae</taxon>
        <taxon>Sorangium</taxon>
    </lineage>
</organism>
<dbReference type="AlphaFoldDB" id="A0A2L0EWZ8"/>
<feature type="transmembrane region" description="Helical" evidence="1">
    <location>
        <begin position="29"/>
        <end position="47"/>
    </location>
</feature>
<dbReference type="EMBL" id="CP012673">
    <property type="protein sequence ID" value="AUX43830.1"/>
    <property type="molecule type" value="Genomic_DNA"/>
</dbReference>
<keyword evidence="1" id="KW-1133">Transmembrane helix</keyword>
<protein>
    <submittedName>
        <fullName evidence="2">Uncharacterized protein</fullName>
    </submittedName>
</protein>
<gene>
    <name evidence="2" type="ORF">SOCE26_052850</name>
</gene>
<evidence type="ECO:0000256" key="1">
    <source>
        <dbReference type="SAM" id="Phobius"/>
    </source>
</evidence>
<evidence type="ECO:0000313" key="3">
    <source>
        <dbReference type="Proteomes" id="UP000238348"/>
    </source>
</evidence>
<accession>A0A2L0EWZ8</accession>
<sequence length="70" mass="7606">MDELARSSEERRLVLSLDGTDRRDWTRQLAAAGAALVAIGAAVWYVAGKRSAKVAESAADPPGRARRRVR</sequence>
<name>A0A2L0EWZ8_SORCE</name>
<keyword evidence="1" id="KW-0812">Transmembrane</keyword>
<proteinExistence type="predicted"/>
<dbReference type="Proteomes" id="UP000238348">
    <property type="component" value="Chromosome"/>
</dbReference>